<dbReference type="PANTHER" id="PTHR22916">
    <property type="entry name" value="GLYCOSYLTRANSFERASE"/>
    <property type="match status" value="1"/>
</dbReference>
<dbReference type="Gene3D" id="3.90.550.10">
    <property type="entry name" value="Spore Coat Polysaccharide Biosynthesis Protein SpsA, Chain A"/>
    <property type="match status" value="1"/>
</dbReference>
<dbReference type="EMBL" id="JBHPBY010000010">
    <property type="protein sequence ID" value="MFC1848878.1"/>
    <property type="molecule type" value="Genomic_DNA"/>
</dbReference>
<name>A0ABV6YS33_UNCC1</name>
<evidence type="ECO:0000259" key="1">
    <source>
        <dbReference type="Pfam" id="PF00535"/>
    </source>
</evidence>
<sequence length="302" mass="34888">MTSWFFAAMKAEKIQTTEPGQKKPLISIITVVLNGEIYLEQTIQSVLQQGSSLIEYIILDGGSTDGTLDIIRSYEDRIDFWQSEPDQGIFDAMNKGVRRAAGQFIGILNADDWYEPFVLTTVMDKIESLPGTSDQIVFFCNYYQSDEELNPKVKTRKYSTLNYWLGMTISHQAMFINRAVYDRIGLYSLNYSLAADYEYFLRMVKNNVEFIKIDVHGVNVRRGGESIINIRKSLREASKINRETFGLLSKEYLLFFLNNRIPALLVYLRLFLYNSIGRKKTAALRKIWKRLKSETEDVTIHS</sequence>
<keyword evidence="2" id="KW-0328">Glycosyltransferase</keyword>
<organism evidence="2 3">
    <name type="scientific">candidate division CSSED10-310 bacterium</name>
    <dbReference type="NCBI Taxonomy" id="2855610"/>
    <lineage>
        <taxon>Bacteria</taxon>
        <taxon>Bacteria division CSSED10-310</taxon>
    </lineage>
</organism>
<dbReference type="InterPro" id="IPR029044">
    <property type="entry name" value="Nucleotide-diphossugar_trans"/>
</dbReference>
<protein>
    <submittedName>
        <fullName evidence="2">Glycosyltransferase family 2 protein</fullName>
        <ecNumber evidence="2">2.4.-.-</ecNumber>
    </submittedName>
</protein>
<keyword evidence="2" id="KW-0808">Transferase</keyword>
<accession>A0ABV6YS33</accession>
<dbReference type="Proteomes" id="UP001594351">
    <property type="component" value="Unassembled WGS sequence"/>
</dbReference>
<dbReference type="InterPro" id="IPR001173">
    <property type="entry name" value="Glyco_trans_2-like"/>
</dbReference>
<dbReference type="SUPFAM" id="SSF53448">
    <property type="entry name" value="Nucleotide-diphospho-sugar transferases"/>
    <property type="match status" value="1"/>
</dbReference>
<evidence type="ECO:0000313" key="2">
    <source>
        <dbReference type="EMBL" id="MFC1848878.1"/>
    </source>
</evidence>
<evidence type="ECO:0000313" key="3">
    <source>
        <dbReference type="Proteomes" id="UP001594351"/>
    </source>
</evidence>
<dbReference type="CDD" id="cd06433">
    <property type="entry name" value="GT_2_WfgS_like"/>
    <property type="match status" value="1"/>
</dbReference>
<dbReference type="EC" id="2.4.-.-" evidence="2"/>
<reference evidence="2 3" key="1">
    <citation type="submission" date="2024-09" db="EMBL/GenBank/DDBJ databases">
        <title>Laminarin stimulates single cell rates of sulfate reduction while oxygen inhibits transcriptomic activity in coastal marine sediment.</title>
        <authorList>
            <person name="Lindsay M."/>
            <person name="Orcutt B."/>
            <person name="Emerson D."/>
            <person name="Stepanauskas R."/>
            <person name="D'Angelo T."/>
        </authorList>
    </citation>
    <scope>NUCLEOTIDE SEQUENCE [LARGE SCALE GENOMIC DNA]</scope>
    <source>
        <strain evidence="2">SAG AM-311-K15</strain>
    </source>
</reference>
<comment type="caution">
    <text evidence="2">The sequence shown here is derived from an EMBL/GenBank/DDBJ whole genome shotgun (WGS) entry which is preliminary data.</text>
</comment>
<dbReference type="GO" id="GO:0016757">
    <property type="term" value="F:glycosyltransferase activity"/>
    <property type="evidence" value="ECO:0007669"/>
    <property type="project" value="UniProtKB-KW"/>
</dbReference>
<keyword evidence="3" id="KW-1185">Reference proteome</keyword>
<proteinExistence type="predicted"/>
<feature type="domain" description="Glycosyltransferase 2-like" evidence="1">
    <location>
        <begin position="27"/>
        <end position="180"/>
    </location>
</feature>
<dbReference type="Pfam" id="PF00535">
    <property type="entry name" value="Glycos_transf_2"/>
    <property type="match status" value="1"/>
</dbReference>
<dbReference type="PANTHER" id="PTHR22916:SF3">
    <property type="entry name" value="UDP-GLCNAC:BETAGAL BETA-1,3-N-ACETYLGLUCOSAMINYLTRANSFERASE-LIKE PROTEIN 1"/>
    <property type="match status" value="1"/>
</dbReference>
<gene>
    <name evidence="2" type="ORF">ACFL27_01605</name>
</gene>